<reference evidence="3 4" key="1">
    <citation type="journal article" date="2009" name="Stand. Genomic Sci.">
        <title>Complete genome sequence of Pirellula staleyi type strain (ATCC 27377).</title>
        <authorList>
            <person name="Clum A."/>
            <person name="Tindall B.J."/>
            <person name="Sikorski J."/>
            <person name="Ivanova N."/>
            <person name="Mavrommatis K."/>
            <person name="Lucas S."/>
            <person name="Glavina del Rio T."/>
            <person name="Nolan M."/>
            <person name="Chen F."/>
            <person name="Tice H."/>
            <person name="Pitluck S."/>
            <person name="Cheng J.F."/>
            <person name="Chertkov O."/>
            <person name="Brettin T."/>
            <person name="Han C."/>
            <person name="Detter J.C."/>
            <person name="Kuske C."/>
            <person name="Bruce D."/>
            <person name="Goodwin L."/>
            <person name="Ovchinikova G."/>
            <person name="Pati A."/>
            <person name="Mikhailova N."/>
            <person name="Chen A."/>
            <person name="Palaniappan K."/>
            <person name="Land M."/>
            <person name="Hauser L."/>
            <person name="Chang Y.J."/>
            <person name="Jeffries C.D."/>
            <person name="Chain P."/>
            <person name="Rohde M."/>
            <person name="Goker M."/>
            <person name="Bristow J."/>
            <person name="Eisen J.A."/>
            <person name="Markowitz V."/>
            <person name="Hugenholtz P."/>
            <person name="Kyrpides N.C."/>
            <person name="Klenk H.P."/>
            <person name="Lapidus A."/>
        </authorList>
    </citation>
    <scope>NUCLEOTIDE SEQUENCE [LARGE SCALE GENOMIC DNA]</scope>
    <source>
        <strain evidence="4">ATCC 27377 / DSM 6068 / ICPB 4128</strain>
    </source>
</reference>
<dbReference type="eggNOG" id="COG2138">
    <property type="taxonomic scope" value="Bacteria"/>
</dbReference>
<dbReference type="KEGG" id="psl:Psta_4162"/>
<evidence type="ECO:0000256" key="2">
    <source>
        <dbReference type="ARBA" id="ARBA00023239"/>
    </source>
</evidence>
<keyword evidence="4" id="KW-1185">Reference proteome</keyword>
<dbReference type="PANTHER" id="PTHR33542:SF3">
    <property type="entry name" value="SIROHYDROCHLORIN FERROCHELATASE, CHLOROPLASTIC"/>
    <property type="match status" value="1"/>
</dbReference>
<dbReference type="Pfam" id="PF01903">
    <property type="entry name" value="CbiX"/>
    <property type="match status" value="2"/>
</dbReference>
<dbReference type="GO" id="GO:0016829">
    <property type="term" value="F:lyase activity"/>
    <property type="evidence" value="ECO:0007669"/>
    <property type="project" value="UniProtKB-KW"/>
</dbReference>
<dbReference type="PANTHER" id="PTHR33542">
    <property type="entry name" value="SIROHYDROCHLORIN FERROCHELATASE, CHLOROPLASTIC"/>
    <property type="match status" value="1"/>
</dbReference>
<dbReference type="EMBL" id="CP001848">
    <property type="protein sequence ID" value="ADB18811.1"/>
    <property type="molecule type" value="Genomic_DNA"/>
</dbReference>
<dbReference type="GO" id="GO:0046872">
    <property type="term" value="F:metal ion binding"/>
    <property type="evidence" value="ECO:0007669"/>
    <property type="project" value="UniProtKB-KW"/>
</dbReference>
<dbReference type="Gene3D" id="3.40.50.1400">
    <property type="match status" value="2"/>
</dbReference>
<organism evidence="3 4">
    <name type="scientific">Pirellula staleyi (strain ATCC 27377 / DSM 6068 / ICPB 4128)</name>
    <name type="common">Pirella staleyi</name>
    <dbReference type="NCBI Taxonomy" id="530564"/>
    <lineage>
        <taxon>Bacteria</taxon>
        <taxon>Pseudomonadati</taxon>
        <taxon>Planctomycetota</taxon>
        <taxon>Planctomycetia</taxon>
        <taxon>Pirellulales</taxon>
        <taxon>Pirellulaceae</taxon>
        <taxon>Pirellula</taxon>
    </lineage>
</organism>
<proteinExistence type="predicted"/>
<name>D2R3W2_PIRSD</name>
<dbReference type="InterPro" id="IPR002762">
    <property type="entry name" value="CbiX-like"/>
</dbReference>
<dbReference type="HOGENOM" id="CLU_056929_0_0_0"/>
<evidence type="ECO:0000313" key="4">
    <source>
        <dbReference type="Proteomes" id="UP000001887"/>
    </source>
</evidence>
<keyword evidence="2" id="KW-0456">Lyase</keyword>
<evidence type="ECO:0000313" key="3">
    <source>
        <dbReference type="EMBL" id="ADB18811.1"/>
    </source>
</evidence>
<dbReference type="CDD" id="cd03416">
    <property type="entry name" value="CbiX_SirB_N"/>
    <property type="match status" value="1"/>
</dbReference>
<dbReference type="OrthoDB" id="9797895at2"/>
<keyword evidence="1" id="KW-0479">Metal-binding</keyword>
<sequence>MAREIVEPSLTTQESLLPTALLLAGHGTRSRAGTESFWRLVELAQQAATARKLAIEVAGGLLELQQPTILDALQNLYATGHRKVAVAPLLLFTAGHAKRDIPEIIASFLQSHTDCQITQGTSWNSSPEVVALARYKLQQTAELAATVDPAETLHLFAGRGSLDADATAEMHRFASLTTSPSIAAEHRVGFVAMAEPKIGPLLEQAAREPWRRVIVHPHLLFQGEIQSGIVRQVIACKLARPDQQWLVVPHLGSNLDPTSVPGQLLAAATLAGAGLFASQP</sequence>
<accession>D2R3W2</accession>
<gene>
    <name evidence="3" type="ordered locus">Psta_4162</name>
</gene>
<dbReference type="STRING" id="530564.Psta_4162"/>
<evidence type="ECO:0000256" key="1">
    <source>
        <dbReference type="ARBA" id="ARBA00022723"/>
    </source>
</evidence>
<dbReference type="InterPro" id="IPR050963">
    <property type="entry name" value="Sirohydro_Cobaltochel/CbiX"/>
</dbReference>
<dbReference type="Proteomes" id="UP000001887">
    <property type="component" value="Chromosome"/>
</dbReference>
<protein>
    <submittedName>
        <fullName evidence="3">Cobalamin (Vitamin B12) biosynthesis CbiX protein</fullName>
    </submittedName>
</protein>
<dbReference type="SUPFAM" id="SSF53800">
    <property type="entry name" value="Chelatase"/>
    <property type="match status" value="1"/>
</dbReference>
<dbReference type="AlphaFoldDB" id="D2R3W2"/>